<evidence type="ECO:0000313" key="1">
    <source>
        <dbReference type="EMBL" id="BDI06254.1"/>
    </source>
</evidence>
<dbReference type="Proteomes" id="UP001057498">
    <property type="component" value="Chromosome"/>
</dbReference>
<accession>A0ABN6PM66</accession>
<organism evidence="1 2">
    <name type="scientific">Sphaerotilus microaerophilus</name>
    <dbReference type="NCBI Taxonomy" id="2914710"/>
    <lineage>
        <taxon>Bacteria</taxon>
        <taxon>Pseudomonadati</taxon>
        <taxon>Pseudomonadota</taxon>
        <taxon>Betaproteobacteria</taxon>
        <taxon>Burkholderiales</taxon>
        <taxon>Sphaerotilaceae</taxon>
        <taxon>Sphaerotilus</taxon>
    </lineage>
</organism>
<keyword evidence="2" id="KW-1185">Reference proteome</keyword>
<proteinExistence type="predicted"/>
<sequence>MLPHRARWHHYAASGLSMLGECGRGRTYAYPPGGRRPKSMPEGGVYRICAPQVCADGASVCAYRGCVASAMEAHRFGKRRAAHPTLVGAYRRILMAE</sequence>
<dbReference type="EMBL" id="AP025730">
    <property type="protein sequence ID" value="BDI06254.1"/>
    <property type="molecule type" value="Genomic_DNA"/>
</dbReference>
<name>A0ABN6PM66_9BURK</name>
<protein>
    <submittedName>
        <fullName evidence="1">Uncharacterized protein</fullName>
    </submittedName>
</protein>
<gene>
    <name evidence="1" type="ORF">CATMQ487_32240</name>
</gene>
<reference evidence="1" key="1">
    <citation type="submission" date="2022-04" db="EMBL/GenBank/DDBJ databases">
        <title>Whole genome sequence of Sphaerotilus sp. FB-5.</title>
        <authorList>
            <person name="Takeda M."/>
            <person name="Narihara S."/>
            <person name="Akimoto M."/>
            <person name="Akimoto R."/>
            <person name="Nishiyashiki S."/>
            <person name="Murakami T."/>
        </authorList>
    </citation>
    <scope>NUCLEOTIDE SEQUENCE</scope>
    <source>
        <strain evidence="1">FB-5</strain>
    </source>
</reference>
<evidence type="ECO:0000313" key="2">
    <source>
        <dbReference type="Proteomes" id="UP001057498"/>
    </source>
</evidence>